<gene>
    <name evidence="2" type="ORF">ACFO5X_21010</name>
</gene>
<name>A0ABV9KLM0_9RHOB</name>
<evidence type="ECO:0000313" key="2">
    <source>
        <dbReference type="EMBL" id="MFC4671042.1"/>
    </source>
</evidence>
<evidence type="ECO:0000259" key="1">
    <source>
        <dbReference type="Pfam" id="PF13524"/>
    </source>
</evidence>
<reference evidence="3" key="1">
    <citation type="journal article" date="2019" name="Int. J. Syst. Evol. Microbiol.">
        <title>The Global Catalogue of Microorganisms (GCM) 10K type strain sequencing project: providing services to taxonomists for standard genome sequencing and annotation.</title>
        <authorList>
            <consortium name="The Broad Institute Genomics Platform"/>
            <consortium name="The Broad Institute Genome Sequencing Center for Infectious Disease"/>
            <person name="Wu L."/>
            <person name="Ma J."/>
        </authorList>
    </citation>
    <scope>NUCLEOTIDE SEQUENCE [LARGE SCALE GENOMIC DNA]</scope>
    <source>
        <strain evidence="3">CGMCC 4.7283</strain>
    </source>
</reference>
<dbReference type="EMBL" id="JBHSGI010000032">
    <property type="protein sequence ID" value="MFC4671042.1"/>
    <property type="molecule type" value="Genomic_DNA"/>
</dbReference>
<proteinExistence type="predicted"/>
<sequence>MTRLKCQDFPPEERMGLTGKLGNEIPYPGSELCQNPDLFRACPAPGPAYLDESPELIIAEGAGSKGDPGRAAPARKAVGALTAYHTGPVGISGWKDCPGPLWRIQYALARIANLSQSSNGGLKLKDIIVVSERNFERSPAMCCVVEMEDVLVRAFGGRLVLPNEPLPKGDVSRSVAFFCAIKASRLGVHRKYLNELRARGATVVCYIFDAWTVPDFFNDRSRRLKSALLRQFSLAGVCDHLVIPFRDSIDSFSPDDRKLVLHLPLGVDSSLVNGMNAERPITALAYGRQPEGLTAALSVALNAPNRDGLLYHTDHMEIRSILDFHAHRRQFWKIAQNSEIALAYDPWTSHQARFPFSIVGQRWLESLAAGCVVVGKRPLTPEADEIIGWQDATIQAPDDPKEAVEFILALSRDRARLRDIRERNVDQITSRHDWKHRIEQLFRMI</sequence>
<comment type="caution">
    <text evidence="2">The sequence shown here is derived from an EMBL/GenBank/DDBJ whole genome shotgun (WGS) entry which is preliminary data.</text>
</comment>
<dbReference type="SUPFAM" id="SSF53756">
    <property type="entry name" value="UDP-Glycosyltransferase/glycogen phosphorylase"/>
    <property type="match status" value="1"/>
</dbReference>
<organism evidence="2 3">
    <name type="scientific">Seohaeicola nanhaiensis</name>
    <dbReference type="NCBI Taxonomy" id="1387282"/>
    <lineage>
        <taxon>Bacteria</taxon>
        <taxon>Pseudomonadati</taxon>
        <taxon>Pseudomonadota</taxon>
        <taxon>Alphaproteobacteria</taxon>
        <taxon>Rhodobacterales</taxon>
        <taxon>Roseobacteraceae</taxon>
        <taxon>Seohaeicola</taxon>
    </lineage>
</organism>
<protein>
    <submittedName>
        <fullName evidence="2">Glycosyltransferase</fullName>
    </submittedName>
</protein>
<accession>A0ABV9KLM0</accession>
<evidence type="ECO:0000313" key="3">
    <source>
        <dbReference type="Proteomes" id="UP001595973"/>
    </source>
</evidence>
<dbReference type="Pfam" id="PF13524">
    <property type="entry name" value="Glyco_trans_1_2"/>
    <property type="match status" value="1"/>
</dbReference>
<dbReference type="RefSeq" id="WP_380720923.1">
    <property type="nucleotide sequence ID" value="NZ_JBHSGI010000032.1"/>
</dbReference>
<dbReference type="InterPro" id="IPR055259">
    <property type="entry name" value="YkvP/CgeB_Glyco_trans-like"/>
</dbReference>
<feature type="domain" description="Spore protein YkvP/CgeB glycosyl transferase-like" evidence="1">
    <location>
        <begin position="326"/>
        <end position="442"/>
    </location>
</feature>
<keyword evidence="3" id="KW-1185">Reference proteome</keyword>
<dbReference type="Proteomes" id="UP001595973">
    <property type="component" value="Unassembled WGS sequence"/>
</dbReference>